<evidence type="ECO:0000313" key="25">
    <source>
        <dbReference type="Proteomes" id="UP001151287"/>
    </source>
</evidence>
<evidence type="ECO:0000256" key="3">
    <source>
        <dbReference type="ARBA" id="ARBA00007320"/>
    </source>
</evidence>
<feature type="domain" description="Large ribosomal subunit protein uL15/eL18" evidence="23">
    <location>
        <begin position="76"/>
        <end position="144"/>
    </location>
</feature>
<keyword evidence="25" id="KW-1185">Reference proteome</keyword>
<dbReference type="GO" id="GO:0015934">
    <property type="term" value="C:large ribosomal subunit"/>
    <property type="evidence" value="ECO:0007669"/>
    <property type="project" value="InterPro"/>
</dbReference>
<organism evidence="24 25">
    <name type="scientific">Rhynchospora breviuscula</name>
    <dbReference type="NCBI Taxonomy" id="2022672"/>
    <lineage>
        <taxon>Eukaryota</taxon>
        <taxon>Viridiplantae</taxon>
        <taxon>Streptophyta</taxon>
        <taxon>Embryophyta</taxon>
        <taxon>Tracheophyta</taxon>
        <taxon>Spermatophyta</taxon>
        <taxon>Magnoliopsida</taxon>
        <taxon>Liliopsida</taxon>
        <taxon>Poales</taxon>
        <taxon>Cyperaceae</taxon>
        <taxon>Cyperoideae</taxon>
        <taxon>Rhynchosporeae</taxon>
        <taxon>Rhynchospora</taxon>
    </lineage>
</organism>
<dbReference type="FunFam" id="3.100.10.10:FF:000005">
    <property type="entry name" value="50S ribosomal protein L15"/>
    <property type="match status" value="1"/>
</dbReference>
<name>A0A9Q0C0M0_9POAL</name>
<protein>
    <recommendedName>
        <fullName evidence="16">Protein translocase subunit SecY</fullName>
    </recommendedName>
    <alternativeName>
        <fullName evidence="15">50S ribosomal protein L15</fullName>
    </alternativeName>
    <alternativeName>
        <fullName evidence="14">CpSecY</fullName>
    </alternativeName>
</protein>
<dbReference type="Pfam" id="PF00344">
    <property type="entry name" value="SecY"/>
    <property type="match status" value="1"/>
</dbReference>
<dbReference type="InterPro" id="IPR026593">
    <property type="entry name" value="SecY"/>
</dbReference>
<dbReference type="InterPro" id="IPR002208">
    <property type="entry name" value="SecY/SEC61-alpha"/>
</dbReference>
<evidence type="ECO:0000256" key="20">
    <source>
        <dbReference type="RuleBase" id="RU004349"/>
    </source>
</evidence>
<evidence type="ECO:0000256" key="22">
    <source>
        <dbReference type="SAM" id="Phobius"/>
    </source>
</evidence>
<dbReference type="EMBL" id="JAMQYH010000029">
    <property type="protein sequence ID" value="KAJ1684484.1"/>
    <property type="molecule type" value="Genomic_DNA"/>
</dbReference>
<keyword evidence="12 22" id="KW-0472">Membrane</keyword>
<evidence type="ECO:0000256" key="13">
    <source>
        <dbReference type="ARBA" id="ARBA00023274"/>
    </source>
</evidence>
<evidence type="ECO:0000256" key="10">
    <source>
        <dbReference type="ARBA" id="ARBA00022989"/>
    </source>
</evidence>
<feature type="transmembrane region" description="Helical" evidence="22">
    <location>
        <begin position="358"/>
        <end position="378"/>
    </location>
</feature>
<comment type="function">
    <text evidence="17">The central subunit of the protein translocation channel SecYE. Consists of two halves formed by TMs 1-5 and 6-10. These two domains form a lateral gate at the front which open onto the bilayer between TMs 2 and 7, and are clamped together by SecE at the back. The channel is closed by both a pore ring composed of hydrophobic SecY resides and a short helix (helix 2A) on the extracellular side of the membrane which forms a plug.</text>
</comment>
<keyword evidence="5 18" id="KW-0812">Transmembrane</keyword>
<dbReference type="GO" id="GO:0006412">
    <property type="term" value="P:translation"/>
    <property type="evidence" value="ECO:0007669"/>
    <property type="project" value="InterPro"/>
</dbReference>
<dbReference type="Pfam" id="PF00828">
    <property type="entry name" value="Ribosomal_L27A"/>
    <property type="match status" value="1"/>
</dbReference>
<evidence type="ECO:0000256" key="15">
    <source>
        <dbReference type="ARBA" id="ARBA00035497"/>
    </source>
</evidence>
<comment type="caution">
    <text evidence="24">The sequence shown here is derived from an EMBL/GenBank/DDBJ whole genome shotgun (WGS) entry which is preliminary data.</text>
</comment>
<dbReference type="Proteomes" id="UP001151287">
    <property type="component" value="Unassembled WGS sequence"/>
</dbReference>
<evidence type="ECO:0000256" key="14">
    <source>
        <dbReference type="ARBA" id="ARBA00031059"/>
    </source>
</evidence>
<keyword evidence="4 18" id="KW-0813">Transport</keyword>
<dbReference type="InterPro" id="IPR036227">
    <property type="entry name" value="Ribosomal_uL15/eL18_sf"/>
</dbReference>
<dbReference type="HAMAP" id="MF_01341">
    <property type="entry name" value="Ribosomal_uL15"/>
    <property type="match status" value="1"/>
</dbReference>
<dbReference type="InterPro" id="IPR001196">
    <property type="entry name" value="Ribosomal_uL15_CS"/>
</dbReference>
<feature type="compositionally biased region" description="Low complexity" evidence="21">
    <location>
        <begin position="163"/>
        <end position="173"/>
    </location>
</feature>
<keyword evidence="6" id="KW-0699">rRNA-binding</keyword>
<dbReference type="GO" id="GO:0019843">
    <property type="term" value="F:rRNA binding"/>
    <property type="evidence" value="ECO:0007669"/>
    <property type="project" value="UniProtKB-KW"/>
</dbReference>
<feature type="region of interest" description="Disordered" evidence="21">
    <location>
        <begin position="1"/>
        <end position="40"/>
    </location>
</feature>
<evidence type="ECO:0000313" key="24">
    <source>
        <dbReference type="EMBL" id="KAJ1684484.1"/>
    </source>
</evidence>
<dbReference type="InterPro" id="IPR023201">
    <property type="entry name" value="SecY_dom_sf"/>
</dbReference>
<sequence>MTIKLHHLRPAPGSRPARTRVGRGEASKGKTAGRGTKGTKARYQVSAAFEGGQMPMHMRLPKLKGFKNPFKVEFQVVNLDRIGELFPEGGTVGVDELVARGAVRKGQPVKVLGTGDLGVAVQVTAHRFSASAKDKIAAAGGSATELGPALLGFRRPGGPGHPWAPRASPAPSSDGRRPVPTPGVDVGNVQQCFDQATESGGIYSLINTFSGGALLQLTIFALGIMPYITASIILQLLVVVIPRLEALKKEGQAGQTKITQYTRYLTLALAVLQGTGIVALARSNQLLQGCQLDLLYDDDVVTALIMVIVLTAGTAIIMWLGELITERGIGNGMSILIFTQVVATFPATLWQLKQTKGWWIFVATIVVGLAIIAAVIFIEQAQRRIPVQYARRMVGRKMFGGSSTYIPLKVNQAGIIPVIFASSLLYLPALVVQFNQGNQNPPAWVEWVAVHFVRGDHPLYMAVFFLLILFFTYFYVSITFNPEEVADNMKKYGGFIPGIRAGKPTEQYLNYVLSRITLPGALYLGIIALIPLVALSLVDANQNFPFGGTSLLIMVGVALDTVKQVESQLQQRNYEGFLR</sequence>
<feature type="transmembrane region" description="Helical" evidence="22">
    <location>
        <begin position="333"/>
        <end position="352"/>
    </location>
</feature>
<dbReference type="PROSITE" id="PS00756">
    <property type="entry name" value="SECY_2"/>
    <property type="match status" value="1"/>
</dbReference>
<dbReference type="OrthoDB" id="1903502at2759"/>
<keyword evidence="9 19" id="KW-0689">Ribosomal protein</keyword>
<evidence type="ECO:0000256" key="2">
    <source>
        <dbReference type="ARBA" id="ARBA00005751"/>
    </source>
</evidence>
<dbReference type="GO" id="GO:0003735">
    <property type="term" value="F:structural constituent of ribosome"/>
    <property type="evidence" value="ECO:0007669"/>
    <property type="project" value="InterPro"/>
</dbReference>
<evidence type="ECO:0000256" key="8">
    <source>
        <dbReference type="ARBA" id="ARBA00022927"/>
    </source>
</evidence>
<dbReference type="Gene3D" id="1.10.3370.10">
    <property type="entry name" value="SecY subunit domain"/>
    <property type="match status" value="1"/>
</dbReference>
<gene>
    <name evidence="24" type="ORF">LUZ63_020239</name>
</gene>
<evidence type="ECO:0000256" key="19">
    <source>
        <dbReference type="RuleBase" id="RU003888"/>
    </source>
</evidence>
<dbReference type="GO" id="GO:0009535">
    <property type="term" value="C:chloroplast thylakoid membrane"/>
    <property type="evidence" value="ECO:0007669"/>
    <property type="project" value="UniProtKB-SubCell"/>
</dbReference>
<dbReference type="PROSITE" id="PS00475">
    <property type="entry name" value="RIBOSOMAL_L15"/>
    <property type="match status" value="1"/>
</dbReference>
<evidence type="ECO:0000256" key="16">
    <source>
        <dbReference type="ARBA" id="ARBA00039733"/>
    </source>
</evidence>
<dbReference type="SUPFAM" id="SSF103491">
    <property type="entry name" value="Preprotein translocase SecY subunit"/>
    <property type="match status" value="1"/>
</dbReference>
<evidence type="ECO:0000256" key="12">
    <source>
        <dbReference type="ARBA" id="ARBA00023136"/>
    </source>
</evidence>
<keyword evidence="11 18" id="KW-0811">Translocation</keyword>
<comment type="subcellular location">
    <subcellularLocation>
        <location evidence="18">Membrane</location>
        <topology evidence="18">Multi-pass membrane protein</topology>
    </subcellularLocation>
    <subcellularLocation>
        <location evidence="1">Plastid</location>
        <location evidence="1">Chloroplast thylakoid membrane</location>
        <topology evidence="1">Multi-pass membrane protein</topology>
    </subcellularLocation>
</comment>
<dbReference type="Gene3D" id="3.100.10.10">
    <property type="match status" value="1"/>
</dbReference>
<evidence type="ECO:0000259" key="23">
    <source>
        <dbReference type="Pfam" id="PF00828"/>
    </source>
</evidence>
<dbReference type="PANTHER" id="PTHR10906">
    <property type="entry name" value="SECY/SEC61-ALPHA FAMILY MEMBER"/>
    <property type="match status" value="1"/>
</dbReference>
<dbReference type="InterPro" id="IPR021131">
    <property type="entry name" value="Ribosomal_uL15/eL18"/>
</dbReference>
<dbReference type="AlphaFoldDB" id="A0A9Q0C0M0"/>
<dbReference type="PROSITE" id="PS00755">
    <property type="entry name" value="SECY_1"/>
    <property type="match status" value="1"/>
</dbReference>
<keyword evidence="13 19" id="KW-0687">Ribonucleoprotein</keyword>
<evidence type="ECO:0000256" key="5">
    <source>
        <dbReference type="ARBA" id="ARBA00022692"/>
    </source>
</evidence>
<keyword evidence="10 22" id="KW-1133">Transmembrane helix</keyword>
<evidence type="ECO:0000256" key="21">
    <source>
        <dbReference type="SAM" id="MobiDB-lite"/>
    </source>
</evidence>
<feature type="transmembrane region" description="Helical" evidence="22">
    <location>
        <begin position="214"/>
        <end position="240"/>
    </location>
</feature>
<evidence type="ECO:0000256" key="4">
    <source>
        <dbReference type="ARBA" id="ARBA00022448"/>
    </source>
</evidence>
<dbReference type="PRINTS" id="PR00303">
    <property type="entry name" value="SECYTRNLCASE"/>
</dbReference>
<proteinExistence type="inferred from homology"/>
<comment type="similarity">
    <text evidence="2 20">Belongs to the SecY/SEC61-alpha family.</text>
</comment>
<feature type="transmembrane region" description="Helical" evidence="22">
    <location>
        <begin position="301"/>
        <end position="321"/>
    </location>
</feature>
<feature type="transmembrane region" description="Helical" evidence="22">
    <location>
        <begin position="520"/>
        <end position="538"/>
    </location>
</feature>
<keyword evidence="7" id="KW-0694">RNA-binding</keyword>
<comment type="similarity">
    <text evidence="3 19">Belongs to the universal ribosomal protein uL15 family.</text>
</comment>
<dbReference type="NCBIfam" id="TIGR00967">
    <property type="entry name" value="3a0501s007"/>
    <property type="match status" value="1"/>
</dbReference>
<evidence type="ECO:0000256" key="1">
    <source>
        <dbReference type="ARBA" id="ARBA00004454"/>
    </source>
</evidence>
<keyword evidence="8 18" id="KW-0653">Protein transport</keyword>
<reference evidence="24" key="1">
    <citation type="journal article" date="2022" name="Cell">
        <title>Repeat-based holocentromeres influence genome architecture and karyotype evolution.</title>
        <authorList>
            <person name="Hofstatter P.G."/>
            <person name="Thangavel G."/>
            <person name="Lux T."/>
            <person name="Neumann P."/>
            <person name="Vondrak T."/>
            <person name="Novak P."/>
            <person name="Zhang M."/>
            <person name="Costa L."/>
            <person name="Castellani M."/>
            <person name="Scott A."/>
            <person name="Toegelov H."/>
            <person name="Fuchs J."/>
            <person name="Mata-Sucre Y."/>
            <person name="Dias Y."/>
            <person name="Vanzela A.L.L."/>
            <person name="Huettel B."/>
            <person name="Almeida C.C.S."/>
            <person name="Simkova H."/>
            <person name="Souza G."/>
            <person name="Pedrosa-Harand A."/>
            <person name="Macas J."/>
            <person name="Mayer K.F.X."/>
            <person name="Houben A."/>
            <person name="Marques A."/>
        </authorList>
    </citation>
    <scope>NUCLEOTIDE SEQUENCE</scope>
    <source>
        <strain evidence="24">RhyBre1mFocal</strain>
    </source>
</reference>
<evidence type="ECO:0000256" key="9">
    <source>
        <dbReference type="ARBA" id="ARBA00022980"/>
    </source>
</evidence>
<evidence type="ECO:0000256" key="6">
    <source>
        <dbReference type="ARBA" id="ARBA00022730"/>
    </source>
</evidence>
<evidence type="ECO:0000256" key="18">
    <source>
        <dbReference type="RuleBase" id="RU003484"/>
    </source>
</evidence>
<dbReference type="SUPFAM" id="SSF52080">
    <property type="entry name" value="Ribosomal proteins L15p and L18e"/>
    <property type="match status" value="1"/>
</dbReference>
<evidence type="ECO:0000256" key="11">
    <source>
        <dbReference type="ARBA" id="ARBA00023010"/>
    </source>
</evidence>
<evidence type="ECO:0000256" key="7">
    <source>
        <dbReference type="ARBA" id="ARBA00022884"/>
    </source>
</evidence>
<dbReference type="InterPro" id="IPR030878">
    <property type="entry name" value="Ribosomal_uL15"/>
</dbReference>
<dbReference type="InterPro" id="IPR030659">
    <property type="entry name" value="SecY_CS"/>
</dbReference>
<feature type="transmembrane region" description="Helical" evidence="22">
    <location>
        <begin position="261"/>
        <end position="281"/>
    </location>
</feature>
<dbReference type="HAMAP" id="MF_01465">
    <property type="entry name" value="SecY"/>
    <property type="match status" value="1"/>
</dbReference>
<feature type="region of interest" description="Disordered" evidence="21">
    <location>
        <begin position="154"/>
        <end position="181"/>
    </location>
</feature>
<dbReference type="GO" id="GO:0015031">
    <property type="term" value="P:protein transport"/>
    <property type="evidence" value="ECO:0007669"/>
    <property type="project" value="UniProtKB-KW"/>
</dbReference>
<feature type="transmembrane region" description="Helical" evidence="22">
    <location>
        <begin position="459"/>
        <end position="480"/>
    </location>
</feature>
<dbReference type="InterPro" id="IPR005749">
    <property type="entry name" value="Ribosomal_uL15_bac-type"/>
</dbReference>
<dbReference type="NCBIfam" id="TIGR01071">
    <property type="entry name" value="rplO_bact"/>
    <property type="match status" value="1"/>
</dbReference>
<evidence type="ECO:0000256" key="17">
    <source>
        <dbReference type="ARBA" id="ARBA00055151"/>
    </source>
</evidence>
<dbReference type="FunFam" id="1.10.3370.10:FF:000001">
    <property type="entry name" value="Preprotein translocase subunit SecY"/>
    <property type="match status" value="1"/>
</dbReference>
<accession>A0A9Q0C0M0</accession>